<feature type="compositionally biased region" description="Polar residues" evidence="1">
    <location>
        <begin position="32"/>
        <end position="45"/>
    </location>
</feature>
<evidence type="ECO:0000313" key="3">
    <source>
        <dbReference type="Proteomes" id="UP000318053"/>
    </source>
</evidence>
<comment type="caution">
    <text evidence="2">The sequence shown here is derived from an EMBL/GenBank/DDBJ whole genome shotgun (WGS) entry which is preliminary data.</text>
</comment>
<proteinExistence type="predicted"/>
<sequence>MKQLSVSDRLRQIGNRGASVSTAELAHWGPPTQDQAGNSGRSGSQFEAPGITNLLGGLNCEDSLTETDPFETV</sequence>
<protein>
    <submittedName>
        <fullName evidence="2">Uncharacterized protein</fullName>
    </submittedName>
</protein>
<feature type="region of interest" description="Disordered" evidence="1">
    <location>
        <begin position="1"/>
        <end position="52"/>
    </location>
</feature>
<gene>
    <name evidence="2" type="ORF">CA85_21280</name>
</gene>
<dbReference type="EMBL" id="SJPK01000004">
    <property type="protein sequence ID" value="TWT67278.1"/>
    <property type="molecule type" value="Genomic_DNA"/>
</dbReference>
<evidence type="ECO:0000313" key="2">
    <source>
        <dbReference type="EMBL" id="TWT67278.1"/>
    </source>
</evidence>
<reference evidence="2 3" key="1">
    <citation type="submission" date="2019-02" db="EMBL/GenBank/DDBJ databases">
        <title>Deep-cultivation of Planctomycetes and their phenomic and genomic characterization uncovers novel biology.</title>
        <authorList>
            <person name="Wiegand S."/>
            <person name="Jogler M."/>
            <person name="Boedeker C."/>
            <person name="Pinto D."/>
            <person name="Vollmers J."/>
            <person name="Rivas-Marin E."/>
            <person name="Kohn T."/>
            <person name="Peeters S.H."/>
            <person name="Heuer A."/>
            <person name="Rast P."/>
            <person name="Oberbeckmann S."/>
            <person name="Bunk B."/>
            <person name="Jeske O."/>
            <person name="Meyerdierks A."/>
            <person name="Storesund J.E."/>
            <person name="Kallscheuer N."/>
            <person name="Luecker S."/>
            <person name="Lage O.M."/>
            <person name="Pohl T."/>
            <person name="Merkel B.J."/>
            <person name="Hornburger P."/>
            <person name="Mueller R.-W."/>
            <person name="Bruemmer F."/>
            <person name="Labrenz M."/>
            <person name="Spormann A.M."/>
            <person name="Op Den Camp H."/>
            <person name="Overmann J."/>
            <person name="Amann R."/>
            <person name="Jetten M.S.M."/>
            <person name="Mascher T."/>
            <person name="Medema M.H."/>
            <person name="Devos D.P."/>
            <person name="Kaster A.-K."/>
            <person name="Ovreas L."/>
            <person name="Rohde M."/>
            <person name="Galperin M.Y."/>
            <person name="Jogler C."/>
        </authorList>
    </citation>
    <scope>NUCLEOTIDE SEQUENCE [LARGE SCALE GENOMIC DNA]</scope>
    <source>
        <strain evidence="2 3">CA85</strain>
    </source>
</reference>
<accession>A0A5C5XX57</accession>
<dbReference type="AlphaFoldDB" id="A0A5C5XX57"/>
<dbReference type="Proteomes" id="UP000318053">
    <property type="component" value="Unassembled WGS sequence"/>
</dbReference>
<evidence type="ECO:0000256" key="1">
    <source>
        <dbReference type="SAM" id="MobiDB-lite"/>
    </source>
</evidence>
<name>A0A5C5XX57_9BACT</name>
<organism evidence="2 3">
    <name type="scientific">Allorhodopirellula solitaria</name>
    <dbReference type="NCBI Taxonomy" id="2527987"/>
    <lineage>
        <taxon>Bacteria</taxon>
        <taxon>Pseudomonadati</taxon>
        <taxon>Planctomycetota</taxon>
        <taxon>Planctomycetia</taxon>
        <taxon>Pirellulales</taxon>
        <taxon>Pirellulaceae</taxon>
        <taxon>Allorhodopirellula</taxon>
    </lineage>
</organism>
<keyword evidence="3" id="KW-1185">Reference proteome</keyword>